<dbReference type="AlphaFoldDB" id="A0A9Q4D870"/>
<feature type="transmembrane region" description="Helical" evidence="1">
    <location>
        <begin position="44"/>
        <end position="64"/>
    </location>
</feature>
<organism evidence="2 3">
    <name type="scientific">Staphylococcus pettenkoferi</name>
    <dbReference type="NCBI Taxonomy" id="170573"/>
    <lineage>
        <taxon>Bacteria</taxon>
        <taxon>Bacillati</taxon>
        <taxon>Bacillota</taxon>
        <taxon>Bacilli</taxon>
        <taxon>Bacillales</taxon>
        <taxon>Staphylococcaceae</taxon>
        <taxon>Staphylococcus</taxon>
    </lineage>
</organism>
<keyword evidence="1" id="KW-1133">Transmembrane helix</keyword>
<evidence type="ECO:0000313" key="3">
    <source>
        <dbReference type="Proteomes" id="UP001081438"/>
    </source>
</evidence>
<keyword evidence="1" id="KW-0472">Membrane</keyword>
<reference evidence="2" key="1">
    <citation type="journal article" date="2022" name="Int. J. Mol. Sci.">
        <title>Phenotypic and genotypic virulence characterisation of Staphylococcus pettenkoferi strains isolated from human bloodstream and diabetic foot infections.</title>
        <authorList>
            <person name="Magnan C."/>
        </authorList>
    </citation>
    <scope>NUCLEOTIDE SEQUENCE</scope>
    <source>
        <strain evidence="2">NSP020P</strain>
    </source>
</reference>
<dbReference type="Proteomes" id="UP001081438">
    <property type="component" value="Unassembled WGS sequence"/>
</dbReference>
<dbReference type="RefSeq" id="WP_268210326.1">
    <property type="nucleotide sequence ID" value="NZ_JANSKK010000013.1"/>
</dbReference>
<comment type="caution">
    <text evidence="2">The sequence shown here is derived from an EMBL/GenBank/DDBJ whole genome shotgun (WGS) entry which is preliminary data.</text>
</comment>
<evidence type="ECO:0000313" key="2">
    <source>
        <dbReference type="EMBL" id="MCY1594614.1"/>
    </source>
</evidence>
<keyword evidence="1" id="KW-0812">Transmembrane</keyword>
<name>A0A9Q4D870_9STAP</name>
<sequence>MPNHNEDYYERQYKFERNFIRIPFVVFAVIVLLFNIFFADINIMLVLFGLFFLYNGGILFIAFIKHFKRATILTLILFVLSFALFGTLMYLYADANHLLDKKHGLFN</sequence>
<proteinExistence type="predicted"/>
<gene>
    <name evidence="2" type="ORF">NW112_05135</name>
</gene>
<feature type="transmembrane region" description="Helical" evidence="1">
    <location>
        <begin position="20"/>
        <end position="38"/>
    </location>
</feature>
<feature type="transmembrane region" description="Helical" evidence="1">
    <location>
        <begin position="71"/>
        <end position="93"/>
    </location>
</feature>
<accession>A0A9Q4D870</accession>
<protein>
    <submittedName>
        <fullName evidence="2">Uncharacterized protein</fullName>
    </submittedName>
</protein>
<dbReference type="EMBL" id="JANSKX010000014">
    <property type="protein sequence ID" value="MCY1594614.1"/>
    <property type="molecule type" value="Genomic_DNA"/>
</dbReference>
<evidence type="ECO:0000256" key="1">
    <source>
        <dbReference type="SAM" id="Phobius"/>
    </source>
</evidence>